<sequence length="150" mass="17421">MVKLSEILNAVNSKLAETFPKVEIDSKDIAEKFNRPSFRTELEGLKTSAFMTTYKERNLTIRIYYFPKNIGKSRIERLKMIDDLEEAFLGTLWINESFAIPTEEIEFEETDGVVIASIDSYIMAEIQNDITENMIEELEFNFKNEEKTNG</sequence>
<dbReference type="RefSeq" id="WP_005982152.1">
    <property type="nucleotide sequence ID" value="NZ_CABKNW010000005.1"/>
</dbReference>
<protein>
    <submittedName>
        <fullName evidence="1">Uncharacterized protein</fullName>
    </submittedName>
</protein>
<dbReference type="Proteomes" id="UP000249008">
    <property type="component" value="Chromosome 1"/>
</dbReference>
<dbReference type="InterPro" id="IPR049254">
    <property type="entry name" value="Phage_tail_terminator"/>
</dbReference>
<reference evidence="1 2" key="1">
    <citation type="submission" date="2018-06" db="EMBL/GenBank/DDBJ databases">
        <authorList>
            <consortium name="Pathogen Informatics"/>
            <person name="Doyle S."/>
        </authorList>
    </citation>
    <scope>NUCLEOTIDE SEQUENCE [LARGE SCALE GENOMIC DNA]</scope>
    <source>
        <strain evidence="1 2">NCTC12112</strain>
    </source>
</reference>
<dbReference type="KEGG" id="ful:C4N20_00170"/>
<evidence type="ECO:0000313" key="2">
    <source>
        <dbReference type="Proteomes" id="UP000249008"/>
    </source>
</evidence>
<organism evidence="1 2">
    <name type="scientific">Fusobacterium ulcerans</name>
    <dbReference type="NCBI Taxonomy" id="861"/>
    <lineage>
        <taxon>Bacteria</taxon>
        <taxon>Fusobacteriati</taxon>
        <taxon>Fusobacteriota</taxon>
        <taxon>Fusobacteriia</taxon>
        <taxon>Fusobacteriales</taxon>
        <taxon>Fusobacteriaceae</taxon>
        <taxon>Fusobacterium</taxon>
    </lineage>
</organism>
<dbReference type="GeneID" id="78453205"/>
<dbReference type="EMBL" id="LS483487">
    <property type="protein sequence ID" value="SQJ04773.1"/>
    <property type="molecule type" value="Genomic_DNA"/>
</dbReference>
<gene>
    <name evidence="1" type="ORF">NCTC12112_01901</name>
</gene>
<evidence type="ECO:0000313" key="1">
    <source>
        <dbReference type="EMBL" id="SQJ04773.1"/>
    </source>
</evidence>
<proteinExistence type="predicted"/>
<accession>A0AAX2JBW5</accession>
<name>A0AAX2JBW5_9FUSO</name>
<dbReference type="AlphaFoldDB" id="A0AAX2JBW5"/>
<dbReference type="Pfam" id="PF20765">
    <property type="entry name" value="Phage_tail_terminator_8"/>
    <property type="match status" value="1"/>
</dbReference>